<feature type="transmembrane region" description="Helical" evidence="5">
    <location>
        <begin position="821"/>
        <end position="843"/>
    </location>
</feature>
<gene>
    <name evidence="6" type="ORF">V9T40_001027</name>
</gene>
<feature type="transmembrane region" description="Helical" evidence="5">
    <location>
        <begin position="656"/>
        <end position="682"/>
    </location>
</feature>
<keyword evidence="7" id="KW-1185">Reference proteome</keyword>
<feature type="transmembrane region" description="Helical" evidence="5">
    <location>
        <begin position="340"/>
        <end position="364"/>
    </location>
</feature>
<feature type="transmembrane region" description="Helical" evidence="5">
    <location>
        <begin position="722"/>
        <end position="740"/>
    </location>
</feature>
<dbReference type="InterPro" id="IPR036259">
    <property type="entry name" value="MFS_trans_sf"/>
</dbReference>
<protein>
    <recommendedName>
        <fullName evidence="8">Proton-coupled folate transporter</fullName>
    </recommendedName>
</protein>
<dbReference type="PANTHER" id="PTHR23507">
    <property type="entry name" value="ZGC:174356"/>
    <property type="match status" value="1"/>
</dbReference>
<feature type="transmembrane region" description="Helical" evidence="5">
    <location>
        <begin position="694"/>
        <end position="716"/>
    </location>
</feature>
<keyword evidence="4 5" id="KW-0472">Membrane</keyword>
<evidence type="ECO:0000256" key="5">
    <source>
        <dbReference type="SAM" id="Phobius"/>
    </source>
</evidence>
<comment type="subcellular location">
    <subcellularLocation>
        <location evidence="1">Membrane</location>
        <topology evidence="1">Multi-pass membrane protein</topology>
    </subcellularLocation>
</comment>
<dbReference type="Pfam" id="PF07690">
    <property type="entry name" value="MFS_1"/>
    <property type="match status" value="2"/>
</dbReference>
<feature type="transmembrane region" description="Helical" evidence="5">
    <location>
        <begin position="629"/>
        <end position="650"/>
    </location>
</feature>
<evidence type="ECO:0008006" key="8">
    <source>
        <dbReference type="Google" id="ProtNLM"/>
    </source>
</evidence>
<feature type="transmembrane region" description="Helical" evidence="5">
    <location>
        <begin position="850"/>
        <end position="866"/>
    </location>
</feature>
<evidence type="ECO:0000256" key="1">
    <source>
        <dbReference type="ARBA" id="ARBA00004141"/>
    </source>
</evidence>
<accession>A0AAN9TEH1</accession>
<evidence type="ECO:0000256" key="3">
    <source>
        <dbReference type="ARBA" id="ARBA00022989"/>
    </source>
</evidence>
<dbReference type="AlphaFoldDB" id="A0AAN9TEH1"/>
<reference evidence="6 7" key="1">
    <citation type="submission" date="2024-03" db="EMBL/GenBank/DDBJ databases">
        <title>Adaptation during the transition from Ophiocordyceps entomopathogen to insect associate is accompanied by gene loss and intensified selection.</title>
        <authorList>
            <person name="Ward C.M."/>
            <person name="Onetto C.A."/>
            <person name="Borneman A.R."/>
        </authorList>
    </citation>
    <scope>NUCLEOTIDE SEQUENCE [LARGE SCALE GENOMIC DNA]</scope>
    <source>
        <strain evidence="6">AWRI1</strain>
        <tissue evidence="6">Single Adult Female</tissue>
    </source>
</reference>
<feature type="transmembrane region" description="Helical" evidence="5">
    <location>
        <begin position="594"/>
        <end position="617"/>
    </location>
</feature>
<feature type="transmembrane region" description="Helical" evidence="5">
    <location>
        <begin position="782"/>
        <end position="801"/>
    </location>
</feature>
<dbReference type="Proteomes" id="UP001367676">
    <property type="component" value="Unassembled WGS sequence"/>
</dbReference>
<feature type="transmembrane region" description="Helical" evidence="5">
    <location>
        <begin position="250"/>
        <end position="268"/>
    </location>
</feature>
<feature type="transmembrane region" description="Helical" evidence="5">
    <location>
        <begin position="405"/>
        <end position="428"/>
    </location>
</feature>
<evidence type="ECO:0000256" key="2">
    <source>
        <dbReference type="ARBA" id="ARBA00022692"/>
    </source>
</evidence>
<evidence type="ECO:0000256" key="4">
    <source>
        <dbReference type="ARBA" id="ARBA00023136"/>
    </source>
</evidence>
<feature type="transmembrane region" description="Helical" evidence="5">
    <location>
        <begin position="316"/>
        <end position="334"/>
    </location>
</feature>
<keyword evidence="2 5" id="KW-0812">Transmembrane</keyword>
<dbReference type="InterPro" id="IPR011701">
    <property type="entry name" value="MFS"/>
</dbReference>
<dbReference type="Gene3D" id="1.20.1250.20">
    <property type="entry name" value="MFS general substrate transporter like domains"/>
    <property type="match status" value="3"/>
</dbReference>
<dbReference type="GO" id="GO:0022857">
    <property type="term" value="F:transmembrane transporter activity"/>
    <property type="evidence" value="ECO:0007669"/>
    <property type="project" value="InterPro"/>
</dbReference>
<dbReference type="SUPFAM" id="SSF103473">
    <property type="entry name" value="MFS general substrate transporter"/>
    <property type="match status" value="3"/>
</dbReference>
<feature type="transmembrane region" description="Helical" evidence="5">
    <location>
        <begin position="163"/>
        <end position="182"/>
    </location>
</feature>
<sequence length="978" mass="109493">MTNVIESQYCTAILHLPASECAVNSTTVPQTDIQTYTSTFQMIRTSIEITIPCILTFFFGPWSDKYGRKPLLISATIGKVFSLMASAESSTPLFGTLAYTIIYNWTVGPFPEAVFLFSGFLLVFQLLLDLENEINQSSTDITKNSQPLLPEVPKKKSFHLEPLIFLFAFAASLVDIIMVNMIQAQYCSAVLNRPQADCRLDTTTASIPRDEIVTFTATFQMFRTLMEGALPCFLSFFVGPWSDTYGRKPLLISSALGNLIRCAIYTWASTIPQLNPMYFIMFSIPYGVFGGSIFTYLSSSCYICDITTTEKRTTRLGILSCIIVLGIIAGLQLGPWLSNFGYPVVFATASVLAFISFIYACFILPESVTRRETDTNAENKNPFSYIHIRNLIDTCYVRQTPANRLIIILTILLCLTTLISQCGLLGALSSTFGYKLWHFYISRTLNNFINMNDLLIRSFLSKSIPQEQLGKVFSLLTSVEFLAPVIAPPIYVQVYNWTITIFPGTNPEKQNTPMEENREDRVPEERQKKGQFYLEPVIFLLGFGGSLIDTILTNVIQAQYCTAVLGRSQADCQEFYEPKLTVPVPVPQNDTETFTATFLMLRTLIEAGMPSLVAFFVGPWSDKFGRKPLIAASAFGSFVRCALYMIAINFPSLNPWYFLVCSIPYCIFGGSAFFLLGMYCYICDITSENRTTRFVTAQCAFIVGMIAGIQCAPYLISFFVVFAAATVLTLTSFLFASYILPESIPVRALPASESVQINPFNFKHLRDLKDACYTRQAPKNRFRILIIVSILFIALVAEWDIEAILSNYIFTTKLKITDLNLLSLAIVLKLLGVFSTVFSFTLWHFYISRTLNGLIFLIAALTRSYLSTLVPSEQLGKILSLLIPVECFAQVFSSPIYTAVFNRTIDAFPQAVFLLSTVLMLFDLLLVIILMKLSKNEEINEDIDAPAEIDAPANPIPEETPGICYAMVPDMSHLNECR</sequence>
<organism evidence="6 7">
    <name type="scientific">Parthenolecanium corni</name>
    <dbReference type="NCBI Taxonomy" id="536013"/>
    <lineage>
        <taxon>Eukaryota</taxon>
        <taxon>Metazoa</taxon>
        <taxon>Ecdysozoa</taxon>
        <taxon>Arthropoda</taxon>
        <taxon>Hexapoda</taxon>
        <taxon>Insecta</taxon>
        <taxon>Pterygota</taxon>
        <taxon>Neoptera</taxon>
        <taxon>Paraneoptera</taxon>
        <taxon>Hemiptera</taxon>
        <taxon>Sternorrhyncha</taxon>
        <taxon>Coccoidea</taxon>
        <taxon>Coccidae</taxon>
        <taxon>Parthenolecanium</taxon>
    </lineage>
</organism>
<keyword evidence="3 5" id="KW-1133">Transmembrane helix</keyword>
<evidence type="ECO:0000313" key="7">
    <source>
        <dbReference type="Proteomes" id="UP001367676"/>
    </source>
</evidence>
<feature type="transmembrane region" description="Helical" evidence="5">
    <location>
        <begin position="912"/>
        <end position="931"/>
    </location>
</feature>
<name>A0AAN9TEH1_9HEMI</name>
<proteinExistence type="predicted"/>
<feature type="transmembrane region" description="Helical" evidence="5">
    <location>
        <begin position="108"/>
        <end position="128"/>
    </location>
</feature>
<feature type="transmembrane region" description="Helical" evidence="5">
    <location>
        <begin position="280"/>
        <end position="304"/>
    </location>
</feature>
<dbReference type="PANTHER" id="PTHR23507:SF39">
    <property type="entry name" value="GH23453P-RELATED"/>
    <property type="match status" value="1"/>
</dbReference>
<comment type="caution">
    <text evidence="6">The sequence shown here is derived from an EMBL/GenBank/DDBJ whole genome shotgun (WGS) entry which is preliminary data.</text>
</comment>
<evidence type="ECO:0000313" key="6">
    <source>
        <dbReference type="EMBL" id="KAK7580398.1"/>
    </source>
</evidence>
<dbReference type="EMBL" id="JBBCAQ010000034">
    <property type="protein sequence ID" value="KAK7580398.1"/>
    <property type="molecule type" value="Genomic_DNA"/>
</dbReference>
<dbReference type="GO" id="GO:0016020">
    <property type="term" value="C:membrane"/>
    <property type="evidence" value="ECO:0007669"/>
    <property type="project" value="UniProtKB-SubCell"/>
</dbReference>
<feature type="transmembrane region" description="Helical" evidence="5">
    <location>
        <begin position="878"/>
        <end position="900"/>
    </location>
</feature>